<keyword evidence="3" id="KW-1185">Reference proteome</keyword>
<feature type="transmembrane region" description="Helical" evidence="1">
    <location>
        <begin position="130"/>
        <end position="149"/>
    </location>
</feature>
<evidence type="ECO:0000256" key="1">
    <source>
        <dbReference type="SAM" id="Phobius"/>
    </source>
</evidence>
<feature type="transmembrane region" description="Helical" evidence="1">
    <location>
        <begin position="182"/>
        <end position="203"/>
    </location>
</feature>
<protein>
    <submittedName>
        <fullName evidence="2">Uncharacterized protein</fullName>
    </submittedName>
</protein>
<gene>
    <name evidence="2" type="ORF">M427DRAFT_156837</name>
</gene>
<organism evidence="2 3">
    <name type="scientific">Gonapodya prolifera (strain JEL478)</name>
    <name type="common">Monoblepharis prolifera</name>
    <dbReference type="NCBI Taxonomy" id="1344416"/>
    <lineage>
        <taxon>Eukaryota</taxon>
        <taxon>Fungi</taxon>
        <taxon>Fungi incertae sedis</taxon>
        <taxon>Chytridiomycota</taxon>
        <taxon>Chytridiomycota incertae sedis</taxon>
        <taxon>Monoblepharidomycetes</taxon>
        <taxon>Monoblepharidales</taxon>
        <taxon>Gonapodyaceae</taxon>
        <taxon>Gonapodya</taxon>
    </lineage>
</organism>
<feature type="transmembrane region" description="Helical" evidence="1">
    <location>
        <begin position="101"/>
        <end position="123"/>
    </location>
</feature>
<feature type="transmembrane region" description="Helical" evidence="1">
    <location>
        <begin position="57"/>
        <end position="81"/>
    </location>
</feature>
<keyword evidence="1" id="KW-0812">Transmembrane</keyword>
<accession>A0A139A8X8</accession>
<keyword evidence="1" id="KW-0472">Membrane</keyword>
<reference evidence="2 3" key="1">
    <citation type="journal article" date="2015" name="Genome Biol. Evol.">
        <title>Phylogenomic analyses indicate that early fungi evolved digesting cell walls of algal ancestors of land plants.</title>
        <authorList>
            <person name="Chang Y."/>
            <person name="Wang S."/>
            <person name="Sekimoto S."/>
            <person name="Aerts A.L."/>
            <person name="Choi C."/>
            <person name="Clum A."/>
            <person name="LaButti K.M."/>
            <person name="Lindquist E.A."/>
            <person name="Yee Ngan C."/>
            <person name="Ohm R.A."/>
            <person name="Salamov A.A."/>
            <person name="Grigoriev I.V."/>
            <person name="Spatafora J.W."/>
            <person name="Berbee M.L."/>
        </authorList>
    </citation>
    <scope>NUCLEOTIDE SEQUENCE [LARGE SCALE GENOMIC DNA]</scope>
    <source>
        <strain evidence="2 3">JEL478</strain>
    </source>
</reference>
<evidence type="ECO:0000313" key="3">
    <source>
        <dbReference type="Proteomes" id="UP000070544"/>
    </source>
</evidence>
<name>A0A139A8X8_GONPJ</name>
<sequence>MMSFPLSGYLEARRMERAQKQWDAEPVNPPPPLTHRIRAAPKELQEYLTKKWRDLDFPIIFCVPLIVLAINASISITLAVFSFRAVSEMQADEAPGGAVHAVYGMGITAAITASFALLQLVLCLTPAAPFAVVSGILTAFVFFPTYGFVLGSVLGDGSDSDHGIRPQYTPAVSFAPDLERKLITGLGIAEIILYFIQFGIFGCV</sequence>
<proteinExistence type="predicted"/>
<dbReference type="Proteomes" id="UP000070544">
    <property type="component" value="Unassembled WGS sequence"/>
</dbReference>
<evidence type="ECO:0000313" key="2">
    <source>
        <dbReference type="EMBL" id="KXS13138.1"/>
    </source>
</evidence>
<keyword evidence="1" id="KW-1133">Transmembrane helix</keyword>
<dbReference type="EMBL" id="KQ965781">
    <property type="protein sequence ID" value="KXS13138.1"/>
    <property type="molecule type" value="Genomic_DNA"/>
</dbReference>
<feature type="non-terminal residue" evidence="2">
    <location>
        <position position="204"/>
    </location>
</feature>
<dbReference type="AlphaFoldDB" id="A0A139A8X8"/>